<evidence type="ECO:0000256" key="1">
    <source>
        <dbReference type="ARBA" id="ARBA00004448"/>
    </source>
</evidence>
<dbReference type="InParanoid" id="A0A6J1WG65"/>
<dbReference type="PANTHER" id="PTHR13603">
    <property type="entry name" value="TRANSMEMBRANE PROTEIN 186"/>
    <property type="match status" value="1"/>
</dbReference>
<accession>A0A6J1WG65</accession>
<proteinExistence type="inferred from homology"/>
<evidence type="ECO:0000256" key="9">
    <source>
        <dbReference type="SAM" id="Phobius"/>
    </source>
</evidence>
<keyword evidence="5" id="KW-0999">Mitochondrion inner membrane</keyword>
<protein>
    <recommendedName>
        <fullName evidence="3">Transmembrane protein 186</fullName>
    </recommendedName>
</protein>
<evidence type="ECO:0000256" key="5">
    <source>
        <dbReference type="ARBA" id="ARBA00022792"/>
    </source>
</evidence>
<feature type="transmembrane region" description="Helical" evidence="9">
    <location>
        <begin position="89"/>
        <end position="114"/>
    </location>
</feature>
<dbReference type="FunCoup" id="A0A6J1WG65">
    <property type="interactions" value="1692"/>
</dbReference>
<evidence type="ECO:0000256" key="4">
    <source>
        <dbReference type="ARBA" id="ARBA00022692"/>
    </source>
</evidence>
<organism evidence="10 11">
    <name type="scientific">Galleria mellonella</name>
    <name type="common">Greater wax moth</name>
    <dbReference type="NCBI Taxonomy" id="7137"/>
    <lineage>
        <taxon>Eukaryota</taxon>
        <taxon>Metazoa</taxon>
        <taxon>Ecdysozoa</taxon>
        <taxon>Arthropoda</taxon>
        <taxon>Hexapoda</taxon>
        <taxon>Insecta</taxon>
        <taxon>Pterygota</taxon>
        <taxon>Neoptera</taxon>
        <taxon>Endopterygota</taxon>
        <taxon>Lepidoptera</taxon>
        <taxon>Glossata</taxon>
        <taxon>Ditrysia</taxon>
        <taxon>Pyraloidea</taxon>
        <taxon>Pyralidae</taxon>
        <taxon>Galleriinae</taxon>
        <taxon>Galleria</taxon>
    </lineage>
</organism>
<evidence type="ECO:0000256" key="3">
    <source>
        <dbReference type="ARBA" id="ARBA00014604"/>
    </source>
</evidence>
<reference evidence="11" key="1">
    <citation type="submission" date="2025-08" db="UniProtKB">
        <authorList>
            <consortium name="RefSeq"/>
        </authorList>
    </citation>
    <scope>IDENTIFICATION</scope>
    <source>
        <tissue evidence="11">Whole larvae</tissue>
    </source>
</reference>
<comment type="similarity">
    <text evidence="2">Belongs to the TMEM186 family.</text>
</comment>
<evidence type="ECO:0000256" key="6">
    <source>
        <dbReference type="ARBA" id="ARBA00022989"/>
    </source>
</evidence>
<evidence type="ECO:0000313" key="11">
    <source>
        <dbReference type="RefSeq" id="XP_026752530.1"/>
    </source>
</evidence>
<evidence type="ECO:0000256" key="8">
    <source>
        <dbReference type="ARBA" id="ARBA00023136"/>
    </source>
</evidence>
<dbReference type="Proteomes" id="UP001652740">
    <property type="component" value="Unplaced"/>
</dbReference>
<dbReference type="InterPro" id="IPR026571">
    <property type="entry name" value="Tmem186"/>
</dbReference>
<comment type="subcellular location">
    <subcellularLocation>
        <location evidence="1">Mitochondrion inner membrane</location>
        <topology evidence="1">Multi-pass membrane protein</topology>
    </subcellularLocation>
</comment>
<keyword evidence="4 9" id="KW-0812">Transmembrane</keyword>
<evidence type="ECO:0000256" key="7">
    <source>
        <dbReference type="ARBA" id="ARBA00023128"/>
    </source>
</evidence>
<keyword evidence="10" id="KW-1185">Reference proteome</keyword>
<gene>
    <name evidence="11" type="primary">LOC113512801</name>
</gene>
<name>A0A6J1WG65_GALME</name>
<keyword evidence="6 9" id="KW-1133">Transmembrane helix</keyword>
<evidence type="ECO:0000313" key="10">
    <source>
        <dbReference type="Proteomes" id="UP001652740"/>
    </source>
</evidence>
<evidence type="ECO:0000256" key="2">
    <source>
        <dbReference type="ARBA" id="ARBA00007020"/>
    </source>
</evidence>
<dbReference type="GeneID" id="113512801"/>
<dbReference type="GO" id="GO:0005743">
    <property type="term" value="C:mitochondrial inner membrane"/>
    <property type="evidence" value="ECO:0007669"/>
    <property type="project" value="UniProtKB-SubCell"/>
</dbReference>
<dbReference type="OrthoDB" id="6147888at2759"/>
<dbReference type="KEGG" id="gmw:113512801"/>
<keyword evidence="8 9" id="KW-0472">Membrane</keyword>
<keyword evidence="7" id="KW-0496">Mitochondrion</keyword>
<sequence>MYITSFTNQLILNIKRFINVPRRSISKENSEHASHEFDSVYKFPSIKYIAILNRLKVYHLIGTSIAVPSCGLLEMLSVIPENAFLATSYIGVTGGLALLIPSILFHNSIGFLYISKDNKHIKISSVDFWGRRKDKCVSVNDWIPLLDMPSRTIDSIYLSPQLTDGTKYKLFIKFGTVLNPQKIGEVLE</sequence>
<dbReference type="PANTHER" id="PTHR13603:SF1">
    <property type="entry name" value="TRANSMEMBRANE PROTEIN 186"/>
    <property type="match status" value="1"/>
</dbReference>
<dbReference type="RefSeq" id="XP_026752530.1">
    <property type="nucleotide sequence ID" value="XM_026896729.3"/>
</dbReference>
<dbReference type="AlphaFoldDB" id="A0A6J1WG65"/>
<feature type="transmembrane region" description="Helical" evidence="9">
    <location>
        <begin position="57"/>
        <end position="77"/>
    </location>
</feature>